<evidence type="ECO:0000256" key="6">
    <source>
        <dbReference type="RuleBase" id="RU367087"/>
    </source>
</evidence>
<evidence type="ECO:0000256" key="1">
    <source>
        <dbReference type="ARBA" id="ARBA00008361"/>
    </source>
</evidence>
<evidence type="ECO:0000256" key="5">
    <source>
        <dbReference type="PROSITE-ProRule" id="PRU00848"/>
    </source>
</evidence>
<keyword evidence="2 6" id="KW-0489">Methyltransferase</keyword>
<protein>
    <recommendedName>
        <fullName evidence="6">RNA methyltransferase</fullName>
        <ecNumber evidence="6">2.1.1.-</ecNumber>
    </recommendedName>
</protein>
<dbReference type="InterPro" id="IPR010675">
    <property type="entry name" value="Bin3_C"/>
</dbReference>
<dbReference type="PROSITE" id="PS51515">
    <property type="entry name" value="BIN3_SAM"/>
    <property type="match status" value="1"/>
</dbReference>
<evidence type="ECO:0000256" key="2">
    <source>
        <dbReference type="ARBA" id="ARBA00022603"/>
    </source>
</evidence>
<reference evidence="9" key="1">
    <citation type="submission" date="2017-02" db="UniProtKB">
        <authorList>
            <consortium name="WormBaseParasite"/>
        </authorList>
    </citation>
    <scope>IDENTIFICATION</scope>
</reference>
<dbReference type="SUPFAM" id="SSF53335">
    <property type="entry name" value="S-adenosyl-L-methionine-dependent methyltransferases"/>
    <property type="match status" value="1"/>
</dbReference>
<dbReference type="GO" id="GO:0008173">
    <property type="term" value="F:RNA methyltransferase activity"/>
    <property type="evidence" value="ECO:0007669"/>
    <property type="project" value="UniProtKB-UniRule"/>
</dbReference>
<proteinExistence type="inferred from homology"/>
<dbReference type="Proteomes" id="UP000038045">
    <property type="component" value="Unplaced"/>
</dbReference>
<dbReference type="EC" id="2.1.1.-" evidence="6"/>
<dbReference type="GO" id="GO:0032259">
    <property type="term" value="P:methylation"/>
    <property type="evidence" value="ECO:0007669"/>
    <property type="project" value="UniProtKB-KW"/>
</dbReference>
<dbReference type="InterPro" id="IPR039772">
    <property type="entry name" value="Bin3-like"/>
</dbReference>
<dbReference type="AlphaFoldDB" id="A0A0N4ZQJ4"/>
<comment type="similarity">
    <text evidence="1 6">Belongs to the methyltransferase superfamily.</text>
</comment>
<accession>A0A0N4ZQJ4</accession>
<organism evidence="8 9">
    <name type="scientific">Parastrongyloides trichosuri</name>
    <name type="common">Possum-specific nematode worm</name>
    <dbReference type="NCBI Taxonomy" id="131310"/>
    <lineage>
        <taxon>Eukaryota</taxon>
        <taxon>Metazoa</taxon>
        <taxon>Ecdysozoa</taxon>
        <taxon>Nematoda</taxon>
        <taxon>Chromadorea</taxon>
        <taxon>Rhabditida</taxon>
        <taxon>Tylenchina</taxon>
        <taxon>Panagrolaimomorpha</taxon>
        <taxon>Strongyloidoidea</taxon>
        <taxon>Strongyloididae</taxon>
        <taxon>Parastrongyloides</taxon>
    </lineage>
</organism>
<evidence type="ECO:0000313" key="9">
    <source>
        <dbReference type="WBParaSite" id="PTRK_0001079100.1"/>
    </source>
</evidence>
<dbReference type="InterPro" id="IPR029063">
    <property type="entry name" value="SAM-dependent_MTases_sf"/>
</dbReference>
<dbReference type="WBParaSite" id="PTRK_0001079100.1">
    <property type="protein sequence ID" value="PTRK_0001079100.1"/>
    <property type="gene ID" value="PTRK_0001079100"/>
</dbReference>
<keyword evidence="3 6" id="KW-0808">Transferase</keyword>
<dbReference type="GO" id="GO:0008171">
    <property type="term" value="F:O-methyltransferase activity"/>
    <property type="evidence" value="ECO:0007669"/>
    <property type="project" value="UniProtKB-UniRule"/>
</dbReference>
<dbReference type="STRING" id="131310.A0A0N4ZQJ4"/>
<evidence type="ECO:0000256" key="4">
    <source>
        <dbReference type="ARBA" id="ARBA00022691"/>
    </source>
</evidence>
<keyword evidence="8" id="KW-1185">Reference proteome</keyword>
<dbReference type="GO" id="GO:0040031">
    <property type="term" value="P:snRNA modification"/>
    <property type="evidence" value="ECO:0007669"/>
    <property type="project" value="TreeGrafter"/>
</dbReference>
<evidence type="ECO:0000313" key="8">
    <source>
        <dbReference type="Proteomes" id="UP000038045"/>
    </source>
</evidence>
<dbReference type="InterPro" id="IPR024160">
    <property type="entry name" value="BIN3_SAM-bd_dom"/>
</dbReference>
<dbReference type="Pfam" id="PF06859">
    <property type="entry name" value="Bin3"/>
    <property type="match status" value="1"/>
</dbReference>
<dbReference type="PANTHER" id="PTHR12315:SF0">
    <property type="entry name" value="7SK SNRNA METHYLPHOSPHATE CAPPING ENZYME"/>
    <property type="match status" value="1"/>
</dbReference>
<dbReference type="CDD" id="cd02440">
    <property type="entry name" value="AdoMet_MTases"/>
    <property type="match status" value="1"/>
</dbReference>
<feature type="domain" description="Bin3-type SAM" evidence="7">
    <location>
        <begin position="41"/>
        <end position="277"/>
    </location>
</feature>
<dbReference type="GO" id="GO:0017069">
    <property type="term" value="F:snRNA binding"/>
    <property type="evidence" value="ECO:0007669"/>
    <property type="project" value="TreeGrafter"/>
</dbReference>
<evidence type="ECO:0000256" key="3">
    <source>
        <dbReference type="ARBA" id="ARBA00022679"/>
    </source>
</evidence>
<keyword evidence="4 5" id="KW-0949">S-adenosyl-L-methionine</keyword>
<name>A0A0N4ZQJ4_PARTI</name>
<sequence>MSTIEENKDDKNKKTKKIFRYGNYNRYYGRRNNTNSPAYIDPRIKIFPDNYFKMKKILDIGCNVGAVTLTIAKNYSPQMIIGIDIDSHLIGVARKNIRHYCDSNIPIKDLYPKSFYNDNNDQLRSDLGNHDDDCFKVNLFPNNVWFLHENYVLESDVYLEGVQQEYDIILALSITKWIHLNFGDDGIKRFFKRAFLNLNLGGKFVLECQEYKSYYKKAKQDKELLRNYKEIKFKPNDFKDYLLSDEVGFVKHEELGIPKGSGEGYNRLIEVYIKDTKFKRKRKAKESIVEYKEEVNNKILHSKVIKFADSSDED</sequence>
<dbReference type="PANTHER" id="PTHR12315">
    <property type="entry name" value="BICOID-INTERACTING PROTEIN RELATED"/>
    <property type="match status" value="1"/>
</dbReference>
<evidence type="ECO:0000259" key="7">
    <source>
        <dbReference type="PROSITE" id="PS51515"/>
    </source>
</evidence>
<dbReference type="Gene3D" id="3.40.50.150">
    <property type="entry name" value="Vaccinia Virus protein VP39"/>
    <property type="match status" value="1"/>
</dbReference>